<dbReference type="InterPro" id="IPR014747">
    <property type="entry name" value="Bac_photo_RC_H_C"/>
</dbReference>
<dbReference type="PANTHER" id="PTHR38463:SF1">
    <property type="entry name" value="STRESS RESPONSE PROTEIN YSNF"/>
    <property type="match status" value="1"/>
</dbReference>
<sequence length="285" mass="31356">MTINTEQAQRFIGGRNKVYDSSGDKIGTAEQIYLDETSGQPSWVTVNTGLFGTSESFVPLEGARIDGDDLVVQYDKARVKDAPRVDPDGHLSEAEEATLYDYYGVGGGTRTGGYDDVDRTRGTDTHGTDTHGTDAHGTDTRAGFTEGHDTSGPTTDDAMTRSEEQLHVGTERREAGRARLRKYVVTENVTQTVPVQREEVRVEREPITDANRGDALDGPAISEEEHEVVLHEERPVVDKEAVPVERVRLGTETVTDQQTISEEVRKEQIETAGVDDDTRHDGPTR</sequence>
<dbReference type="InterPro" id="IPR019060">
    <property type="entry name" value="DUF2382"/>
</dbReference>
<feature type="domain" description="DUF2382" evidence="3">
    <location>
        <begin position="159"/>
        <end position="270"/>
    </location>
</feature>
<dbReference type="SUPFAM" id="SSF50346">
    <property type="entry name" value="PRC-barrel domain"/>
    <property type="match status" value="1"/>
</dbReference>
<evidence type="ECO:0000256" key="1">
    <source>
        <dbReference type="SAM" id="MobiDB-lite"/>
    </source>
</evidence>
<dbReference type="AlphaFoldDB" id="A0A1G6SXE1"/>
<dbReference type="OrthoDB" id="3712018at2"/>
<dbReference type="NCBIfam" id="TIGR02271">
    <property type="entry name" value="YsnF/AvaK domain"/>
    <property type="match status" value="1"/>
</dbReference>
<dbReference type="STRING" id="675864.SAMN04489747_0456"/>
<feature type="compositionally biased region" description="Basic and acidic residues" evidence="1">
    <location>
        <begin position="116"/>
        <end position="139"/>
    </location>
</feature>
<evidence type="ECO:0000259" key="2">
    <source>
        <dbReference type="Pfam" id="PF05239"/>
    </source>
</evidence>
<dbReference type="RefSeq" id="WP_090590233.1">
    <property type="nucleotide sequence ID" value="NZ_LT629688.1"/>
</dbReference>
<evidence type="ECO:0000313" key="5">
    <source>
        <dbReference type="Proteomes" id="UP000198546"/>
    </source>
</evidence>
<dbReference type="Pfam" id="PF09557">
    <property type="entry name" value="DUF2382"/>
    <property type="match status" value="1"/>
</dbReference>
<keyword evidence="5" id="KW-1185">Reference proteome</keyword>
<dbReference type="InterPro" id="IPR052967">
    <property type="entry name" value="Stress_Response_Assoc"/>
</dbReference>
<feature type="region of interest" description="Disordered" evidence="1">
    <location>
        <begin position="248"/>
        <end position="285"/>
    </location>
</feature>
<feature type="region of interest" description="Disordered" evidence="1">
    <location>
        <begin position="113"/>
        <end position="174"/>
    </location>
</feature>
<dbReference type="Proteomes" id="UP000198546">
    <property type="component" value="Chromosome i"/>
</dbReference>
<feature type="domain" description="PRC-barrel" evidence="2">
    <location>
        <begin position="17"/>
        <end position="78"/>
    </location>
</feature>
<feature type="compositionally biased region" description="Polar residues" evidence="1">
    <location>
        <begin position="252"/>
        <end position="261"/>
    </location>
</feature>
<proteinExistence type="predicted"/>
<evidence type="ECO:0000313" key="4">
    <source>
        <dbReference type="EMBL" id="SDD21411.1"/>
    </source>
</evidence>
<feature type="compositionally biased region" description="Basic and acidic residues" evidence="1">
    <location>
        <begin position="276"/>
        <end position="285"/>
    </location>
</feature>
<evidence type="ECO:0000259" key="3">
    <source>
        <dbReference type="Pfam" id="PF09557"/>
    </source>
</evidence>
<dbReference type="InterPro" id="IPR011033">
    <property type="entry name" value="PRC_barrel-like_sf"/>
</dbReference>
<gene>
    <name evidence="4" type="ORF">SAMN04489747_0456</name>
</gene>
<name>A0A1G6SXE1_9ACTN</name>
<accession>A0A1G6SXE1</accession>
<organism evidence="4 5">
    <name type="scientific">Auraticoccus monumenti</name>
    <dbReference type="NCBI Taxonomy" id="675864"/>
    <lineage>
        <taxon>Bacteria</taxon>
        <taxon>Bacillati</taxon>
        <taxon>Actinomycetota</taxon>
        <taxon>Actinomycetes</taxon>
        <taxon>Propionibacteriales</taxon>
        <taxon>Propionibacteriaceae</taxon>
        <taxon>Auraticoccus</taxon>
    </lineage>
</organism>
<dbReference type="EMBL" id="LT629688">
    <property type="protein sequence ID" value="SDD21411.1"/>
    <property type="molecule type" value="Genomic_DNA"/>
</dbReference>
<dbReference type="InterPro" id="IPR027275">
    <property type="entry name" value="PRC-brl_dom"/>
</dbReference>
<dbReference type="Pfam" id="PF05239">
    <property type="entry name" value="PRC"/>
    <property type="match status" value="1"/>
</dbReference>
<dbReference type="PANTHER" id="PTHR38463">
    <property type="entry name" value="STRESS RESPONSE PROTEIN YSNF"/>
    <property type="match status" value="1"/>
</dbReference>
<dbReference type="GO" id="GO:0019684">
    <property type="term" value="P:photosynthesis, light reaction"/>
    <property type="evidence" value="ECO:0007669"/>
    <property type="project" value="InterPro"/>
</dbReference>
<feature type="compositionally biased region" description="Basic and acidic residues" evidence="1">
    <location>
        <begin position="158"/>
        <end position="174"/>
    </location>
</feature>
<protein>
    <submittedName>
        <fullName evidence="4">Conserved domain-containing protein</fullName>
    </submittedName>
</protein>
<reference evidence="4 5" key="1">
    <citation type="submission" date="2016-10" db="EMBL/GenBank/DDBJ databases">
        <authorList>
            <person name="de Groot N.N."/>
        </authorList>
    </citation>
    <scope>NUCLEOTIDE SEQUENCE [LARGE SCALE GENOMIC DNA]</scope>
    <source>
        <strain evidence="4 5">MON 2.2</strain>
    </source>
</reference>
<dbReference type="Gene3D" id="3.90.50.10">
    <property type="entry name" value="Photosynthetic Reaction Center, subunit H, domain 2"/>
    <property type="match status" value="1"/>
</dbReference>
<dbReference type="GO" id="GO:0030077">
    <property type="term" value="C:plasma membrane light-harvesting complex"/>
    <property type="evidence" value="ECO:0007669"/>
    <property type="project" value="InterPro"/>
</dbReference>